<feature type="transmembrane region" description="Helical" evidence="8">
    <location>
        <begin position="37"/>
        <end position="58"/>
    </location>
</feature>
<gene>
    <name evidence="8 9" type="primary">rnfE</name>
    <name evidence="9" type="ORF">H0A61_01892</name>
</gene>
<keyword evidence="7 8" id="KW-0472">Membrane</keyword>
<evidence type="ECO:0000256" key="5">
    <source>
        <dbReference type="ARBA" id="ARBA00022982"/>
    </source>
</evidence>
<evidence type="ECO:0000256" key="7">
    <source>
        <dbReference type="ARBA" id="ARBA00023136"/>
    </source>
</evidence>
<keyword evidence="10" id="KW-1185">Reference proteome</keyword>
<feature type="transmembrane region" description="Helical" evidence="8">
    <location>
        <begin position="167"/>
        <end position="188"/>
    </location>
</feature>
<dbReference type="NCBIfam" id="TIGR01948">
    <property type="entry name" value="rnfE"/>
    <property type="match status" value="1"/>
</dbReference>
<dbReference type="PIRSF" id="PIRSF006102">
    <property type="entry name" value="NQR_DE"/>
    <property type="match status" value="1"/>
</dbReference>
<feature type="transmembrane region" description="Helical" evidence="8">
    <location>
        <begin position="126"/>
        <end position="147"/>
    </location>
</feature>
<comment type="subcellular location">
    <subcellularLocation>
        <location evidence="8">Cell membrane</location>
        <topology evidence="8">Multi-pass membrane protein</topology>
    </subcellularLocation>
    <subcellularLocation>
        <location evidence="1">Endomembrane system</location>
        <topology evidence="1">Multi-pass membrane protein</topology>
    </subcellularLocation>
</comment>
<protein>
    <recommendedName>
        <fullName evidence="8">Ion-translocating oxidoreductase complex subunit E</fullName>
        <ecNumber evidence="8">7.-.-.-</ecNumber>
    </recommendedName>
    <alternativeName>
        <fullName evidence="8">Rnf electron transport complex subunit E</fullName>
    </alternativeName>
</protein>
<keyword evidence="2 8" id="KW-0813">Transport</keyword>
<keyword evidence="5 8" id="KW-0249">Electron transport</keyword>
<dbReference type="InterPro" id="IPR010968">
    <property type="entry name" value="RnfE"/>
</dbReference>
<evidence type="ECO:0000256" key="3">
    <source>
        <dbReference type="ARBA" id="ARBA00022692"/>
    </source>
</evidence>
<dbReference type="Proteomes" id="UP000662904">
    <property type="component" value="Chromosome"/>
</dbReference>
<sequence length="202" mass="21877">MRLWKDLFRGIWAENPTFRLLIGMCPVLAVTNSAINGIAMGLATSFVLISSSFIISLVRNFIPSKVRIPCFIVIIATFVTIADLVLAAFFPDIHAVLGLFVPLIVVNCLILGRAEAFASKNPVINSILDAVGMGLGFTWALTLLSIIREIMGMGSVFGITIFGKWFTPFIIMVLPPGAFLTLGILLGIMNTITAKKTTDPQC</sequence>
<organism evidence="9 10">
    <name type="scientific">Koleobacter methoxysyntrophicus</name>
    <dbReference type="NCBI Taxonomy" id="2751313"/>
    <lineage>
        <taxon>Bacteria</taxon>
        <taxon>Bacillati</taxon>
        <taxon>Bacillota</taxon>
        <taxon>Clostridia</taxon>
        <taxon>Koleobacterales</taxon>
        <taxon>Koleobacteraceae</taxon>
        <taxon>Koleobacter</taxon>
    </lineage>
</organism>
<dbReference type="GO" id="GO:0012505">
    <property type="term" value="C:endomembrane system"/>
    <property type="evidence" value="ECO:0007669"/>
    <property type="project" value="UniProtKB-SubCell"/>
</dbReference>
<name>A0A8A0RM93_9FIRM</name>
<feature type="transmembrane region" description="Helical" evidence="8">
    <location>
        <begin position="96"/>
        <end position="114"/>
    </location>
</feature>
<dbReference type="PANTHER" id="PTHR30586">
    <property type="entry name" value="ELECTRON TRANSPORT COMPLEX PROTEIN RNFE"/>
    <property type="match status" value="1"/>
</dbReference>
<dbReference type="GO" id="GO:0005886">
    <property type="term" value="C:plasma membrane"/>
    <property type="evidence" value="ECO:0007669"/>
    <property type="project" value="UniProtKB-SubCell"/>
</dbReference>
<evidence type="ECO:0000313" key="9">
    <source>
        <dbReference type="EMBL" id="QSQ09521.1"/>
    </source>
</evidence>
<dbReference type="PANTHER" id="PTHR30586:SF0">
    <property type="entry name" value="ION-TRANSLOCATING OXIDOREDUCTASE COMPLEX SUBUNIT E"/>
    <property type="match status" value="1"/>
</dbReference>
<dbReference type="Pfam" id="PF02508">
    <property type="entry name" value="Rnf-Nqr"/>
    <property type="match status" value="1"/>
</dbReference>
<evidence type="ECO:0000256" key="8">
    <source>
        <dbReference type="HAMAP-Rule" id="MF_00478"/>
    </source>
</evidence>
<evidence type="ECO:0000256" key="6">
    <source>
        <dbReference type="ARBA" id="ARBA00022989"/>
    </source>
</evidence>
<reference evidence="9" key="1">
    <citation type="submission" date="2020-07" db="EMBL/GenBank/DDBJ databases">
        <title>Koleobacter methoxysyntrophicus gen. nov., sp. nov., a novel anaerobic bacterium isolated from deep subsurface oil field and proposal of Koleobacterales ord. nov. in the phylum Firmicutes.</title>
        <authorList>
            <person name="Sakamoto S."/>
            <person name="Tamaki H."/>
        </authorList>
    </citation>
    <scope>NUCLEOTIDE SEQUENCE</scope>
    <source>
        <strain evidence="9">NRmbB1</strain>
    </source>
</reference>
<dbReference type="KEGG" id="kme:H0A61_01892"/>
<feature type="transmembrane region" description="Helical" evidence="8">
    <location>
        <begin position="70"/>
        <end position="90"/>
    </location>
</feature>
<dbReference type="HAMAP" id="MF_00478">
    <property type="entry name" value="RsxE_RnfE"/>
    <property type="match status" value="1"/>
</dbReference>
<comment type="similarity">
    <text evidence="8">Belongs to the NqrDE/RnfAE family.</text>
</comment>
<evidence type="ECO:0000256" key="4">
    <source>
        <dbReference type="ARBA" id="ARBA00022967"/>
    </source>
</evidence>
<dbReference type="EC" id="7.-.-.-" evidence="8"/>
<dbReference type="EMBL" id="CP059066">
    <property type="protein sequence ID" value="QSQ09521.1"/>
    <property type="molecule type" value="Genomic_DNA"/>
</dbReference>
<keyword evidence="3 8" id="KW-0812">Transmembrane</keyword>
<evidence type="ECO:0000256" key="1">
    <source>
        <dbReference type="ARBA" id="ARBA00004127"/>
    </source>
</evidence>
<keyword evidence="6 8" id="KW-1133">Transmembrane helix</keyword>
<dbReference type="NCBIfam" id="NF009070">
    <property type="entry name" value="PRK12405.1"/>
    <property type="match status" value="1"/>
</dbReference>
<keyword evidence="4 8" id="KW-1278">Translocase</keyword>
<evidence type="ECO:0000256" key="2">
    <source>
        <dbReference type="ARBA" id="ARBA00022448"/>
    </source>
</evidence>
<dbReference type="AlphaFoldDB" id="A0A8A0RM93"/>
<dbReference type="RefSeq" id="WP_206706876.1">
    <property type="nucleotide sequence ID" value="NZ_CP059066.1"/>
</dbReference>
<comment type="function">
    <text evidence="8">Part of a membrane-bound complex that couples electron transfer with translocation of ions across the membrane.</text>
</comment>
<comment type="subunit">
    <text evidence="8">The complex is composed of six subunits: RnfA, RnfB, RnfC, RnfD, RnfE and RnfG.</text>
</comment>
<dbReference type="InterPro" id="IPR003667">
    <property type="entry name" value="NqrDE/RnfAE"/>
</dbReference>
<keyword evidence="8" id="KW-1003">Cell membrane</keyword>
<proteinExistence type="inferred from homology"/>
<accession>A0A8A0RM93</accession>
<evidence type="ECO:0000313" key="10">
    <source>
        <dbReference type="Proteomes" id="UP000662904"/>
    </source>
</evidence>
<dbReference type="GO" id="GO:0022900">
    <property type="term" value="P:electron transport chain"/>
    <property type="evidence" value="ECO:0007669"/>
    <property type="project" value="UniProtKB-UniRule"/>
</dbReference>